<dbReference type="InterPro" id="IPR013709">
    <property type="entry name" value="2-isopropylmalate_synth_dimer"/>
</dbReference>
<dbReference type="SUPFAM" id="SSF110921">
    <property type="entry name" value="2-isopropylmalate synthase LeuA, allosteric (dimerisation) domain"/>
    <property type="match status" value="1"/>
</dbReference>
<dbReference type="PROSITE" id="PS00815">
    <property type="entry name" value="AIPM_HOMOCIT_SYNTH_1"/>
    <property type="match status" value="1"/>
</dbReference>
<dbReference type="STRING" id="1465756.BIV18_00320"/>
<comment type="function">
    <text evidence="11">Catalyzes the condensation of the acetyl group of acetyl-CoA with 3-methyl-2-oxobutanoate (2-ketoisovalerate) to form 3-carboxy-3-hydroxy-4-methylpentanoate (2-isopropylmalate).</text>
</comment>
<keyword evidence="11" id="KW-0963">Cytoplasm</keyword>
<evidence type="ECO:0000256" key="5">
    <source>
        <dbReference type="ARBA" id="ARBA00022430"/>
    </source>
</evidence>
<evidence type="ECO:0000256" key="7">
    <source>
        <dbReference type="ARBA" id="ARBA00022679"/>
    </source>
</evidence>
<comment type="pathway">
    <text evidence="1 11">Amino-acid biosynthesis; L-leucine biosynthesis; L-leucine from 3-methyl-2-oxobutanoate: step 1/4.</text>
</comment>
<dbReference type="Pfam" id="PF08502">
    <property type="entry name" value="LeuA_dimer"/>
    <property type="match status" value="1"/>
</dbReference>
<evidence type="ECO:0000256" key="9">
    <source>
        <dbReference type="ARBA" id="ARBA00023211"/>
    </source>
</evidence>
<feature type="binding site" evidence="11">
    <location>
        <position position="202"/>
    </location>
    <ligand>
        <name>Mn(2+)</name>
        <dbReference type="ChEBI" id="CHEBI:29035"/>
    </ligand>
</feature>
<evidence type="ECO:0000259" key="12">
    <source>
        <dbReference type="PROSITE" id="PS50991"/>
    </source>
</evidence>
<dbReference type="EMBL" id="MJIH01000001">
    <property type="protein sequence ID" value="OLR64109.1"/>
    <property type="molecule type" value="Genomic_DNA"/>
</dbReference>
<comment type="caution">
    <text evidence="13">The sequence shown here is derived from an EMBL/GenBank/DDBJ whole genome shotgun (WGS) entry which is preliminary data.</text>
</comment>
<comment type="subunit">
    <text evidence="11">Homodimer.</text>
</comment>
<evidence type="ECO:0000256" key="2">
    <source>
        <dbReference type="ARBA" id="ARBA00009396"/>
    </source>
</evidence>
<keyword evidence="5 11" id="KW-0432">Leucine biosynthesis</keyword>
<dbReference type="Gene3D" id="1.10.238.260">
    <property type="match status" value="1"/>
</dbReference>
<proteinExistence type="inferred from homology"/>
<evidence type="ECO:0000256" key="1">
    <source>
        <dbReference type="ARBA" id="ARBA00004689"/>
    </source>
</evidence>
<dbReference type="GO" id="GO:0009098">
    <property type="term" value="P:L-leucine biosynthetic process"/>
    <property type="evidence" value="ECO:0007669"/>
    <property type="project" value="UniProtKB-UniRule"/>
</dbReference>
<comment type="cofactor">
    <cofactor evidence="11">
        <name>Mn(2+)</name>
        <dbReference type="ChEBI" id="CHEBI:29035"/>
    </cofactor>
</comment>
<organism evidence="13 14">
    <name type="scientific">Peptoniphilus porci</name>
    <dbReference type="NCBI Taxonomy" id="2652280"/>
    <lineage>
        <taxon>Bacteria</taxon>
        <taxon>Bacillati</taxon>
        <taxon>Bacillota</taxon>
        <taxon>Tissierellia</taxon>
        <taxon>Tissierellales</taxon>
        <taxon>Peptoniphilaceae</taxon>
        <taxon>Peptoniphilus</taxon>
    </lineage>
</organism>
<dbReference type="Proteomes" id="UP000187166">
    <property type="component" value="Unassembled WGS sequence"/>
</dbReference>
<dbReference type="Pfam" id="PF00682">
    <property type="entry name" value="HMGL-like"/>
    <property type="match status" value="1"/>
</dbReference>
<dbReference type="HAMAP" id="MF_01025">
    <property type="entry name" value="LeuA_type1"/>
    <property type="match status" value="1"/>
</dbReference>
<evidence type="ECO:0000256" key="11">
    <source>
        <dbReference type="HAMAP-Rule" id="MF_01025"/>
    </source>
</evidence>
<dbReference type="PANTHER" id="PTHR10277">
    <property type="entry name" value="HOMOCITRATE SYNTHASE-RELATED"/>
    <property type="match status" value="1"/>
</dbReference>
<feature type="binding site" evidence="11">
    <location>
        <position position="204"/>
    </location>
    <ligand>
        <name>Mn(2+)</name>
        <dbReference type="ChEBI" id="CHEBI:29035"/>
    </ligand>
</feature>
<keyword evidence="7 11" id="KW-0808">Transferase</keyword>
<dbReference type="GO" id="GO:0003852">
    <property type="term" value="F:2-isopropylmalate synthase activity"/>
    <property type="evidence" value="ECO:0007669"/>
    <property type="project" value="UniProtKB-UniRule"/>
</dbReference>
<dbReference type="EC" id="2.3.3.13" evidence="3 11"/>
<evidence type="ECO:0000256" key="10">
    <source>
        <dbReference type="ARBA" id="ARBA00023304"/>
    </source>
</evidence>
<evidence type="ECO:0000256" key="3">
    <source>
        <dbReference type="ARBA" id="ARBA00012973"/>
    </source>
</evidence>
<dbReference type="Gene3D" id="3.20.20.70">
    <property type="entry name" value="Aldolase class I"/>
    <property type="match status" value="1"/>
</dbReference>
<dbReference type="InterPro" id="IPR000891">
    <property type="entry name" value="PYR_CT"/>
</dbReference>
<evidence type="ECO:0000256" key="4">
    <source>
        <dbReference type="ARBA" id="ARBA00018198"/>
    </source>
</evidence>
<accession>A0A1U7LXH0</accession>
<evidence type="ECO:0000256" key="8">
    <source>
        <dbReference type="ARBA" id="ARBA00022723"/>
    </source>
</evidence>
<feature type="binding site" evidence="11">
    <location>
        <position position="14"/>
    </location>
    <ligand>
        <name>Mn(2+)</name>
        <dbReference type="ChEBI" id="CHEBI:29035"/>
    </ligand>
</feature>
<keyword evidence="10 11" id="KW-0100">Branched-chain amino acid biosynthesis</keyword>
<comment type="similarity">
    <text evidence="2 11">Belongs to the alpha-IPM synthase/homocitrate synthase family. LeuA type 1 subfamily.</text>
</comment>
<dbReference type="Gene3D" id="3.30.160.270">
    <property type="match status" value="1"/>
</dbReference>
<dbReference type="InterPro" id="IPR013785">
    <property type="entry name" value="Aldolase_TIM"/>
</dbReference>
<dbReference type="FunFam" id="1.10.238.260:FF:000001">
    <property type="entry name" value="2-isopropylmalate synthase"/>
    <property type="match status" value="1"/>
</dbReference>
<feature type="binding site" evidence="11">
    <location>
        <position position="238"/>
    </location>
    <ligand>
        <name>Mn(2+)</name>
        <dbReference type="ChEBI" id="CHEBI:29035"/>
    </ligand>
</feature>
<keyword evidence="8 11" id="KW-0479">Metal-binding</keyword>
<dbReference type="AlphaFoldDB" id="A0A1U7LXH0"/>
<keyword evidence="6 11" id="KW-0028">Amino-acid biosynthesis</keyword>
<protein>
    <recommendedName>
        <fullName evidence="4 11">2-isopropylmalate synthase</fullName>
        <ecNumber evidence="3 11">2.3.3.13</ecNumber>
    </recommendedName>
    <alternativeName>
        <fullName evidence="11">Alpha-IPM synthase</fullName>
    </alternativeName>
    <alternativeName>
        <fullName evidence="11">Alpha-isopropylmalate synthase</fullName>
    </alternativeName>
</protein>
<evidence type="ECO:0000313" key="14">
    <source>
        <dbReference type="Proteomes" id="UP000187166"/>
    </source>
</evidence>
<keyword evidence="14" id="KW-1185">Reference proteome</keyword>
<dbReference type="SUPFAM" id="SSF51569">
    <property type="entry name" value="Aldolase"/>
    <property type="match status" value="1"/>
</dbReference>
<sequence>MKKIVKIFDTTLRDGEQSPGCSMNRKEKVQLAYQIEKLGVDVIEAGFAASSVEDFNSIREVAKIAKNMTVASLARCNKNDIDRAYEALKDAKYKRLHIFIATSDIHMEYKLEMTREDVKNSVRKHVTYAKEKFSDIEFSCEDATRTDVDFMIEVIQIAVDCGATTINIPDTVGYIMPDEYSDIIKKVRENVVGIENVDISVHCHNDLGLAVANSLAAIKAGATQVECTINGIGERAGNTAMEEVVMALKTRGDFFNIDTNINTKEIMKSSEMLSSIIGVKISPTKPIVGKNVFSHEAGIHQHGVFKNKETYEIMDPSMIGYKANSFVLGKHSGKHALKQKLEELGFIVNDIEMNDIFEKFKEVSDVKKEIYDDDLIAIMSANNKLVPGGYEFLDYQSMTSNGKDSKTIIKVKKDDREIEMLGTGKGPIDAAFDAMRKITSRNIKLKDFSINSVTQGKDALGETIIRVYDEDTNRTLGAKGLDNDIIKSGILSYINAVNRIER</sequence>
<feature type="region of interest" description="Regulatory domain" evidence="11">
    <location>
        <begin position="391"/>
        <end position="502"/>
    </location>
</feature>
<evidence type="ECO:0000256" key="6">
    <source>
        <dbReference type="ARBA" id="ARBA00022605"/>
    </source>
</evidence>
<dbReference type="NCBIfam" id="NF002086">
    <property type="entry name" value="PRK00915.1-3"/>
    <property type="match status" value="1"/>
</dbReference>
<dbReference type="CDD" id="cd07940">
    <property type="entry name" value="DRE_TIM_IPMS"/>
    <property type="match status" value="1"/>
</dbReference>
<reference evidence="13 14" key="1">
    <citation type="journal article" date="2016" name="Appl. Environ. Microbiol.">
        <title>Function and Phylogeny of Bacterial Butyryl Coenzyme A:Acetate Transferases and Their Diversity in the Proximal Colon of Swine.</title>
        <authorList>
            <person name="Trachsel J."/>
            <person name="Bayles D.O."/>
            <person name="Looft T."/>
            <person name="Levine U.Y."/>
            <person name="Allen H.K."/>
        </authorList>
    </citation>
    <scope>NUCLEOTIDE SEQUENCE [LARGE SCALE GENOMIC DNA]</scope>
    <source>
        <strain evidence="13 14">35-6-1</strain>
    </source>
</reference>
<dbReference type="SMART" id="SM00917">
    <property type="entry name" value="LeuA_dimer"/>
    <property type="match status" value="1"/>
</dbReference>
<dbReference type="NCBIfam" id="TIGR00973">
    <property type="entry name" value="leuA_bact"/>
    <property type="match status" value="1"/>
</dbReference>
<name>A0A1U7LXH0_9FIRM</name>
<dbReference type="GO" id="GO:0003985">
    <property type="term" value="F:acetyl-CoA C-acetyltransferase activity"/>
    <property type="evidence" value="ECO:0007669"/>
    <property type="project" value="UniProtKB-UniRule"/>
</dbReference>
<dbReference type="InterPro" id="IPR050073">
    <property type="entry name" value="2-IPM_HCS-like"/>
</dbReference>
<dbReference type="PROSITE" id="PS50991">
    <property type="entry name" value="PYR_CT"/>
    <property type="match status" value="1"/>
</dbReference>
<dbReference type="FunFam" id="3.20.20.70:FF:000010">
    <property type="entry name" value="2-isopropylmalate synthase"/>
    <property type="match status" value="1"/>
</dbReference>
<feature type="domain" description="Pyruvate carboxyltransferase" evidence="12">
    <location>
        <begin position="5"/>
        <end position="267"/>
    </location>
</feature>
<dbReference type="InterPro" id="IPR002034">
    <property type="entry name" value="AIPM/Hcit_synth_CS"/>
</dbReference>
<dbReference type="UniPathway" id="UPA00048">
    <property type="reaction ID" value="UER00070"/>
</dbReference>
<dbReference type="PANTHER" id="PTHR10277:SF9">
    <property type="entry name" value="2-ISOPROPYLMALATE SYNTHASE 1, CHLOROPLASTIC-RELATED"/>
    <property type="match status" value="1"/>
</dbReference>
<gene>
    <name evidence="11" type="primary">leuA</name>
    <name evidence="13" type="ORF">BIV18_00320</name>
</gene>
<evidence type="ECO:0000313" key="13">
    <source>
        <dbReference type="EMBL" id="OLR64109.1"/>
    </source>
</evidence>
<dbReference type="InterPro" id="IPR005671">
    <property type="entry name" value="LeuA_bact_synth"/>
</dbReference>
<dbReference type="PROSITE" id="PS00816">
    <property type="entry name" value="AIPM_HOMOCIT_SYNTH_2"/>
    <property type="match status" value="1"/>
</dbReference>
<dbReference type="GO" id="GO:0005737">
    <property type="term" value="C:cytoplasm"/>
    <property type="evidence" value="ECO:0007669"/>
    <property type="project" value="UniProtKB-UniRule"/>
</dbReference>
<dbReference type="Pfam" id="PF22617">
    <property type="entry name" value="HCS_D2"/>
    <property type="match status" value="1"/>
</dbReference>
<dbReference type="InterPro" id="IPR036230">
    <property type="entry name" value="LeuA_allosteric_dom_sf"/>
</dbReference>
<keyword evidence="9 11" id="KW-0464">Manganese</keyword>
<dbReference type="GO" id="GO:0030145">
    <property type="term" value="F:manganese ion binding"/>
    <property type="evidence" value="ECO:0007669"/>
    <property type="project" value="UniProtKB-UniRule"/>
</dbReference>
<comment type="catalytic activity">
    <reaction evidence="11">
        <text>3-methyl-2-oxobutanoate + acetyl-CoA + H2O = (2S)-2-isopropylmalate + CoA + H(+)</text>
        <dbReference type="Rhea" id="RHEA:21524"/>
        <dbReference type="ChEBI" id="CHEBI:1178"/>
        <dbReference type="ChEBI" id="CHEBI:11851"/>
        <dbReference type="ChEBI" id="CHEBI:15377"/>
        <dbReference type="ChEBI" id="CHEBI:15378"/>
        <dbReference type="ChEBI" id="CHEBI:57287"/>
        <dbReference type="ChEBI" id="CHEBI:57288"/>
        <dbReference type="EC" id="2.3.3.13"/>
    </reaction>
</comment>
<dbReference type="InterPro" id="IPR054691">
    <property type="entry name" value="LeuA/HCS_post-cat"/>
</dbReference>